<dbReference type="PROSITE" id="PS51197">
    <property type="entry name" value="HTH_RRF2_2"/>
    <property type="match status" value="1"/>
</dbReference>
<comment type="caution">
    <text evidence="1">The sequence shown here is derived from an EMBL/GenBank/DDBJ whole genome shotgun (WGS) entry which is preliminary data.</text>
</comment>
<evidence type="ECO:0000313" key="1">
    <source>
        <dbReference type="EMBL" id="GGH86208.1"/>
    </source>
</evidence>
<proteinExistence type="predicted"/>
<dbReference type="PANTHER" id="PTHR33221">
    <property type="entry name" value="WINGED HELIX-TURN-HELIX TRANSCRIPTIONAL REGULATOR, RRF2 FAMILY"/>
    <property type="match status" value="1"/>
</dbReference>
<organism evidence="1 2">
    <name type="scientific">Saccharibacillus endophyticus</name>
    <dbReference type="NCBI Taxonomy" id="2060666"/>
    <lineage>
        <taxon>Bacteria</taxon>
        <taxon>Bacillati</taxon>
        <taxon>Bacillota</taxon>
        <taxon>Bacilli</taxon>
        <taxon>Bacillales</taxon>
        <taxon>Paenibacillaceae</taxon>
        <taxon>Saccharibacillus</taxon>
    </lineage>
</organism>
<evidence type="ECO:0008006" key="3">
    <source>
        <dbReference type="Google" id="ProtNLM"/>
    </source>
</evidence>
<protein>
    <recommendedName>
        <fullName evidence="3">Rrf2 family transcriptional regulator</fullName>
    </recommendedName>
</protein>
<dbReference type="InterPro" id="IPR000944">
    <property type="entry name" value="Tscrpt_reg_Rrf2"/>
</dbReference>
<keyword evidence="2" id="KW-1185">Reference proteome</keyword>
<dbReference type="InterPro" id="IPR036388">
    <property type="entry name" value="WH-like_DNA-bd_sf"/>
</dbReference>
<accession>A0ABQ2A7J1</accession>
<dbReference type="SUPFAM" id="SSF46785">
    <property type="entry name" value="Winged helix' DNA-binding domain"/>
    <property type="match status" value="1"/>
</dbReference>
<dbReference type="InterPro" id="IPR036390">
    <property type="entry name" value="WH_DNA-bd_sf"/>
</dbReference>
<dbReference type="EMBL" id="BMDD01000006">
    <property type="protein sequence ID" value="GGH86208.1"/>
    <property type="molecule type" value="Genomic_DNA"/>
</dbReference>
<reference evidence="2" key="1">
    <citation type="journal article" date="2019" name="Int. J. Syst. Evol. Microbiol.">
        <title>The Global Catalogue of Microorganisms (GCM) 10K type strain sequencing project: providing services to taxonomists for standard genome sequencing and annotation.</title>
        <authorList>
            <consortium name="The Broad Institute Genomics Platform"/>
            <consortium name="The Broad Institute Genome Sequencing Center for Infectious Disease"/>
            <person name="Wu L."/>
            <person name="Ma J."/>
        </authorList>
    </citation>
    <scope>NUCLEOTIDE SEQUENCE [LARGE SCALE GENOMIC DNA]</scope>
    <source>
        <strain evidence="2">CCM 8702</strain>
    </source>
</reference>
<dbReference type="Proteomes" id="UP000605427">
    <property type="component" value="Unassembled WGS sequence"/>
</dbReference>
<name>A0ABQ2A7J1_9BACL</name>
<dbReference type="PANTHER" id="PTHR33221:SF15">
    <property type="entry name" value="HTH-TYPE TRANSCRIPTIONAL REGULATOR YWGB-RELATED"/>
    <property type="match status" value="1"/>
</dbReference>
<sequence>MNSEFPTAVHLLVYLADSLSKTANSEELAENVGTNPARVRKAMGCLREKGWVGTREGVGGGYFLKVEPASIRLADVYRAACCGGLRPKKGTGSSGSDCKISSGISGAMDHYFDEAERRYLDYFDGVTVQDVLNRIVSEKEHGNGQPELQG</sequence>
<dbReference type="Pfam" id="PF02082">
    <property type="entry name" value="Rrf2"/>
    <property type="match status" value="1"/>
</dbReference>
<dbReference type="RefSeq" id="WP_172246493.1">
    <property type="nucleotide sequence ID" value="NZ_BMDD01000006.1"/>
</dbReference>
<gene>
    <name evidence="1" type="ORF">GCM10007362_45450</name>
</gene>
<evidence type="ECO:0000313" key="2">
    <source>
        <dbReference type="Proteomes" id="UP000605427"/>
    </source>
</evidence>
<dbReference type="Gene3D" id="1.10.10.10">
    <property type="entry name" value="Winged helix-like DNA-binding domain superfamily/Winged helix DNA-binding domain"/>
    <property type="match status" value="1"/>
</dbReference>